<dbReference type="Proteomes" id="UP000030700">
    <property type="component" value="Unassembled WGS sequence"/>
</dbReference>
<dbReference type="InterPro" id="IPR017947">
    <property type="entry name" value="AryldialkylPase_Zn-BS"/>
</dbReference>
<dbReference type="SUPFAM" id="SSF51556">
    <property type="entry name" value="Metallo-dependent hydrolases"/>
    <property type="match status" value="1"/>
</dbReference>
<name>A0A0S6VSX0_9BACT</name>
<sequence length="307" mass="34188">MPKAPIIHTVLGAIPASELGWTLPHEHILVDFGGAATAGKHRYDAENVIEVMLPYLLELRKQGITGFFECTPNFLGRDVEIFRTLAERSGLHIVTNTGLYNKEFLPDYAQHRSAECLAEAWIREFEDGIDSTKIRPGFIKTAVLPQPLNDLERKLIRAAAITHNATGLTIATHTCVADAAESVLNELERGGVNPSRWIFVHAHREEKNERLLTFANAGAWIELDGLAFGGEDNHRDKLLFLLERGFEDRILLSHDGGWYHVGEPNGGTVIPFTRMYATFLPLLKECGVSDAIIEKIMRINPTNAFAV</sequence>
<dbReference type="InterPro" id="IPR001559">
    <property type="entry name" value="Phosphotriesterase"/>
</dbReference>
<keyword evidence="1 4" id="KW-0479">Metal-binding</keyword>
<protein>
    <submittedName>
        <fullName evidence="6">Aryldialkylphosphatase</fullName>
    </submittedName>
</protein>
<proteinExistence type="inferred from homology"/>
<organism evidence="6">
    <name type="scientific">Candidatus Moduliflexus flocculans</name>
    <dbReference type="NCBI Taxonomy" id="1499966"/>
    <lineage>
        <taxon>Bacteria</taxon>
        <taxon>Candidatus Moduliflexota</taxon>
        <taxon>Candidatus Moduliflexia</taxon>
        <taxon>Candidatus Moduliflexales</taxon>
        <taxon>Candidatus Moduliflexaceae</taxon>
    </lineage>
</organism>
<gene>
    <name evidence="6" type="ORF">U14_01835</name>
</gene>
<evidence type="ECO:0000256" key="5">
    <source>
        <dbReference type="PROSITE-ProRule" id="PRU00679"/>
    </source>
</evidence>
<feature type="binding site" evidence="4">
    <location>
        <position position="173"/>
    </location>
    <ligand>
        <name>Zn(2+)</name>
        <dbReference type="ChEBI" id="CHEBI:29105"/>
        <label>2</label>
    </ligand>
</feature>
<dbReference type="STRING" id="1499966.U14_01835"/>
<evidence type="ECO:0000313" key="7">
    <source>
        <dbReference type="Proteomes" id="UP000030700"/>
    </source>
</evidence>
<dbReference type="EMBL" id="DF820456">
    <property type="protein sequence ID" value="GAK50602.1"/>
    <property type="molecule type" value="Genomic_DNA"/>
</dbReference>
<evidence type="ECO:0000256" key="2">
    <source>
        <dbReference type="ARBA" id="ARBA00022801"/>
    </source>
</evidence>
<keyword evidence="2" id="KW-0378">Hydrolase</keyword>
<evidence type="ECO:0000256" key="4">
    <source>
        <dbReference type="PIRSR" id="PIRSR601559-51"/>
    </source>
</evidence>
<dbReference type="Gene3D" id="3.20.20.140">
    <property type="entry name" value="Metal-dependent hydrolases"/>
    <property type="match status" value="1"/>
</dbReference>
<feature type="binding site" evidence="4">
    <location>
        <position position="201"/>
    </location>
    <ligand>
        <name>Zn(2+)</name>
        <dbReference type="ChEBI" id="CHEBI:29105"/>
        <label>2</label>
    </ligand>
</feature>
<comment type="cofactor">
    <cofactor evidence="4">
        <name>a divalent metal cation</name>
        <dbReference type="ChEBI" id="CHEBI:60240"/>
    </cofactor>
    <text evidence="4">Binds 2 divalent metal cations per subunit.</text>
</comment>
<feature type="binding site" evidence="4">
    <location>
        <position position="255"/>
    </location>
    <ligand>
        <name>Zn(2+)</name>
        <dbReference type="ChEBI" id="CHEBI:29105"/>
        <label>1</label>
    </ligand>
</feature>
<reference evidence="6" key="1">
    <citation type="journal article" date="2015" name="PeerJ">
        <title>First genomic representation of candidate bacterial phylum KSB3 points to enhanced environmental sensing as a trigger of wastewater bulking.</title>
        <authorList>
            <person name="Sekiguchi Y."/>
            <person name="Ohashi A."/>
            <person name="Parks D.H."/>
            <person name="Yamauchi T."/>
            <person name="Tyson G.W."/>
            <person name="Hugenholtz P."/>
        </authorList>
    </citation>
    <scope>NUCLEOTIDE SEQUENCE [LARGE SCALE GENOMIC DNA]</scope>
</reference>
<evidence type="ECO:0000256" key="3">
    <source>
        <dbReference type="PIRSR" id="PIRSR601559-50"/>
    </source>
</evidence>
<dbReference type="InterPro" id="IPR032466">
    <property type="entry name" value="Metal_Hydrolase"/>
</dbReference>
<dbReference type="PANTHER" id="PTHR10819:SF3">
    <property type="entry name" value="PHOSPHOTRIESTERASE-RELATED PROTEIN"/>
    <property type="match status" value="1"/>
</dbReference>
<comment type="similarity">
    <text evidence="5">Belongs to the metallo-dependent hydrolases superfamily. Phosphotriesterase family.</text>
</comment>
<evidence type="ECO:0000313" key="6">
    <source>
        <dbReference type="EMBL" id="GAK50602.1"/>
    </source>
</evidence>
<dbReference type="PANTHER" id="PTHR10819">
    <property type="entry name" value="PHOSPHOTRIESTERASE-RELATED"/>
    <property type="match status" value="1"/>
</dbReference>
<feature type="binding site" description="via carbamate group" evidence="4">
    <location>
        <position position="140"/>
    </location>
    <ligand>
        <name>Zn(2+)</name>
        <dbReference type="ChEBI" id="CHEBI:29105"/>
        <label>1</label>
    </ligand>
</feature>
<dbReference type="PROSITE" id="PS01322">
    <property type="entry name" value="PHOSPHOTRIESTERASE_1"/>
    <property type="match status" value="1"/>
</dbReference>
<evidence type="ECO:0000256" key="1">
    <source>
        <dbReference type="ARBA" id="ARBA00022723"/>
    </source>
</evidence>
<dbReference type="GO" id="GO:0008270">
    <property type="term" value="F:zinc ion binding"/>
    <property type="evidence" value="ECO:0007669"/>
    <property type="project" value="InterPro"/>
</dbReference>
<dbReference type="Pfam" id="PF02126">
    <property type="entry name" value="PTE"/>
    <property type="match status" value="1"/>
</dbReference>
<dbReference type="GO" id="GO:0016788">
    <property type="term" value="F:hydrolase activity, acting on ester bonds"/>
    <property type="evidence" value="ECO:0007669"/>
    <property type="project" value="InterPro"/>
</dbReference>
<feature type="modified residue" description="N6-carboxylysine" evidence="3 5">
    <location>
        <position position="140"/>
    </location>
</feature>
<feature type="binding site" description="via carbamate group" evidence="4">
    <location>
        <position position="140"/>
    </location>
    <ligand>
        <name>Zn(2+)</name>
        <dbReference type="ChEBI" id="CHEBI:29105"/>
        <label>2</label>
    </ligand>
</feature>
<accession>A0A0S6VSX0</accession>
<keyword evidence="7" id="KW-1185">Reference proteome</keyword>
<feature type="binding site" evidence="4">
    <location>
        <position position="25"/>
    </location>
    <ligand>
        <name>Zn(2+)</name>
        <dbReference type="ChEBI" id="CHEBI:29105"/>
        <label>1</label>
    </ligand>
</feature>
<feature type="binding site" evidence="4">
    <location>
        <position position="27"/>
    </location>
    <ligand>
        <name>Zn(2+)</name>
        <dbReference type="ChEBI" id="CHEBI:29105"/>
        <label>1</label>
    </ligand>
</feature>
<dbReference type="PROSITE" id="PS51347">
    <property type="entry name" value="PHOSPHOTRIESTERASE_2"/>
    <property type="match status" value="1"/>
</dbReference>
<dbReference type="HOGENOM" id="CLU_054760_1_0_0"/>
<dbReference type="AlphaFoldDB" id="A0A0S6VSX0"/>